<protein>
    <submittedName>
        <fullName evidence="1">Uncharacterized protein</fullName>
    </submittedName>
</protein>
<dbReference type="Proteomes" id="UP001054945">
    <property type="component" value="Unassembled WGS sequence"/>
</dbReference>
<gene>
    <name evidence="1" type="ORF">CEXT_725421</name>
</gene>
<evidence type="ECO:0000313" key="1">
    <source>
        <dbReference type="EMBL" id="GIY96030.1"/>
    </source>
</evidence>
<dbReference type="AlphaFoldDB" id="A0AAV4XQ40"/>
<proteinExistence type="predicted"/>
<keyword evidence="2" id="KW-1185">Reference proteome</keyword>
<accession>A0AAV4XQ40</accession>
<comment type="caution">
    <text evidence="1">The sequence shown here is derived from an EMBL/GenBank/DDBJ whole genome shotgun (WGS) entry which is preliminary data.</text>
</comment>
<name>A0AAV4XQ40_CAEEX</name>
<reference evidence="1 2" key="1">
    <citation type="submission" date="2021-06" db="EMBL/GenBank/DDBJ databases">
        <title>Caerostris extrusa draft genome.</title>
        <authorList>
            <person name="Kono N."/>
            <person name="Arakawa K."/>
        </authorList>
    </citation>
    <scope>NUCLEOTIDE SEQUENCE [LARGE SCALE GENOMIC DNA]</scope>
</reference>
<sequence length="122" mass="14143">MRNSIEITLVTPTSQSIQTVLLRSLFHATNTALQHETLVSNSRLWKDPFSWRIPFDRPSNQSENPSLFKRRNSIEISLVTPISQRIQTVLLSSLFHVTNTTLQHQSLVSNSRLWKDPFGWRD</sequence>
<dbReference type="EMBL" id="BPLR01017993">
    <property type="protein sequence ID" value="GIY96030.1"/>
    <property type="molecule type" value="Genomic_DNA"/>
</dbReference>
<evidence type="ECO:0000313" key="2">
    <source>
        <dbReference type="Proteomes" id="UP001054945"/>
    </source>
</evidence>
<organism evidence="1 2">
    <name type="scientific">Caerostris extrusa</name>
    <name type="common">Bark spider</name>
    <name type="synonym">Caerostris bankana</name>
    <dbReference type="NCBI Taxonomy" id="172846"/>
    <lineage>
        <taxon>Eukaryota</taxon>
        <taxon>Metazoa</taxon>
        <taxon>Ecdysozoa</taxon>
        <taxon>Arthropoda</taxon>
        <taxon>Chelicerata</taxon>
        <taxon>Arachnida</taxon>
        <taxon>Araneae</taxon>
        <taxon>Araneomorphae</taxon>
        <taxon>Entelegynae</taxon>
        <taxon>Araneoidea</taxon>
        <taxon>Araneidae</taxon>
        <taxon>Caerostris</taxon>
    </lineage>
</organism>